<gene>
    <name evidence="3" type="ORF">NPX36_02505</name>
</gene>
<dbReference type="RefSeq" id="WP_257499854.1">
    <property type="nucleotide sequence ID" value="NZ_CP102382.1"/>
</dbReference>
<feature type="transmembrane region" description="Helical" evidence="1">
    <location>
        <begin position="59"/>
        <end position="78"/>
    </location>
</feature>
<keyword evidence="1" id="KW-0472">Membrane</keyword>
<evidence type="ECO:0000313" key="4">
    <source>
        <dbReference type="Proteomes" id="UP001317001"/>
    </source>
</evidence>
<evidence type="ECO:0000256" key="1">
    <source>
        <dbReference type="SAM" id="Phobius"/>
    </source>
</evidence>
<dbReference type="EMBL" id="CP102382">
    <property type="protein sequence ID" value="UUV21934.1"/>
    <property type="molecule type" value="Genomic_DNA"/>
</dbReference>
<keyword evidence="1" id="KW-0812">Transmembrane</keyword>
<accession>A0ABY5NU02</accession>
<sequence length="163" mass="19374">MEKEITFKPSFNFNDYLKINYSLLFKKVSFSIVFIICILTITANVIFNTVNANDFIDFLSFPILISLLVPLIMVWLPYKSTKMILSDPKLKENIIIIINRTGIEYIGQSFQNKYEWKDFSKITENKKWYILQLNKKQEIIIQKKDMNTNQQLDLKEIIEFVKN</sequence>
<name>A0ABY5NU02_9FLAO</name>
<organism evidence="3 4">
    <name type="scientific">Paenimyroides aestuarii</name>
    <dbReference type="NCBI Taxonomy" id="2968490"/>
    <lineage>
        <taxon>Bacteria</taxon>
        <taxon>Pseudomonadati</taxon>
        <taxon>Bacteroidota</taxon>
        <taxon>Flavobacteriia</taxon>
        <taxon>Flavobacteriales</taxon>
        <taxon>Flavobacteriaceae</taxon>
        <taxon>Paenimyroides</taxon>
    </lineage>
</organism>
<proteinExistence type="predicted"/>
<feature type="transmembrane region" description="Helical" evidence="1">
    <location>
        <begin position="28"/>
        <end position="47"/>
    </location>
</feature>
<dbReference type="InterPro" id="IPR025588">
    <property type="entry name" value="YcxB-like_C"/>
</dbReference>
<keyword evidence="4" id="KW-1185">Reference proteome</keyword>
<protein>
    <submittedName>
        <fullName evidence="3">YcxB family protein</fullName>
    </submittedName>
</protein>
<keyword evidence="1" id="KW-1133">Transmembrane helix</keyword>
<evidence type="ECO:0000259" key="2">
    <source>
        <dbReference type="Pfam" id="PF14317"/>
    </source>
</evidence>
<dbReference type="Pfam" id="PF14317">
    <property type="entry name" value="YcxB"/>
    <property type="match status" value="1"/>
</dbReference>
<reference evidence="3 4" key="1">
    <citation type="submission" date="2022-08" db="EMBL/GenBank/DDBJ databases">
        <title>Myroides zhujiangensis sp. nov., a novel bacterium isolated from sediment in the Pearl River Estuary.</title>
        <authorList>
            <person name="Cui L."/>
        </authorList>
    </citation>
    <scope>NUCLEOTIDE SEQUENCE [LARGE SCALE GENOMIC DNA]</scope>
    <source>
        <strain evidence="3 4">SCSIO 72103</strain>
    </source>
</reference>
<dbReference type="Proteomes" id="UP001317001">
    <property type="component" value="Chromosome"/>
</dbReference>
<evidence type="ECO:0000313" key="3">
    <source>
        <dbReference type="EMBL" id="UUV21934.1"/>
    </source>
</evidence>
<feature type="domain" description="YcxB-like C-terminal" evidence="2">
    <location>
        <begin position="101"/>
        <end position="157"/>
    </location>
</feature>